<comment type="subcellular location">
    <subcellularLocation>
        <location evidence="1">Cytoplasm</location>
        <location evidence="1">Cytoskeleton</location>
        <location evidence="1">Cilium axoneme</location>
    </subcellularLocation>
</comment>
<feature type="compositionally biased region" description="Low complexity" evidence="2">
    <location>
        <begin position="558"/>
        <end position="574"/>
    </location>
</feature>
<dbReference type="AlphaFoldDB" id="A0A2K3CRV1"/>
<keyword evidence="4" id="KW-1185">Reference proteome</keyword>
<dbReference type="SUPFAM" id="SSF52058">
    <property type="entry name" value="L domain-like"/>
    <property type="match status" value="1"/>
</dbReference>
<feature type="compositionally biased region" description="Low complexity" evidence="2">
    <location>
        <begin position="511"/>
        <end position="532"/>
    </location>
</feature>
<feature type="region of interest" description="Disordered" evidence="2">
    <location>
        <begin position="511"/>
        <end position="574"/>
    </location>
</feature>
<dbReference type="Gene3D" id="1.20.1280.50">
    <property type="match status" value="1"/>
</dbReference>
<dbReference type="GO" id="GO:0005930">
    <property type="term" value="C:axoneme"/>
    <property type="evidence" value="ECO:0007669"/>
    <property type="project" value="UniProtKB-SubCell"/>
</dbReference>
<evidence type="ECO:0000256" key="2">
    <source>
        <dbReference type="SAM" id="MobiDB-lite"/>
    </source>
</evidence>
<dbReference type="OrthoDB" id="535374at2759"/>
<dbReference type="InterPro" id="IPR036047">
    <property type="entry name" value="F-box-like_dom_sf"/>
</dbReference>
<reference evidence="3 4" key="1">
    <citation type="journal article" date="2007" name="Science">
        <title>The Chlamydomonas genome reveals the evolution of key animal and plant functions.</title>
        <authorList>
            <person name="Merchant S.S."/>
            <person name="Prochnik S.E."/>
            <person name="Vallon O."/>
            <person name="Harris E.H."/>
            <person name="Karpowicz S.J."/>
            <person name="Witman G.B."/>
            <person name="Terry A."/>
            <person name="Salamov A."/>
            <person name="Fritz-Laylin L.K."/>
            <person name="Marechal-Drouard L."/>
            <person name="Marshall W.F."/>
            <person name="Qu L.H."/>
            <person name="Nelson D.R."/>
            <person name="Sanderfoot A.A."/>
            <person name="Spalding M.H."/>
            <person name="Kapitonov V.V."/>
            <person name="Ren Q."/>
            <person name="Ferris P."/>
            <person name="Lindquist E."/>
            <person name="Shapiro H."/>
            <person name="Lucas S.M."/>
            <person name="Grimwood J."/>
            <person name="Schmutz J."/>
            <person name="Cardol P."/>
            <person name="Cerutti H."/>
            <person name="Chanfreau G."/>
            <person name="Chen C.L."/>
            <person name="Cognat V."/>
            <person name="Croft M.T."/>
            <person name="Dent R."/>
            <person name="Dutcher S."/>
            <person name="Fernandez E."/>
            <person name="Fukuzawa H."/>
            <person name="Gonzalez-Ballester D."/>
            <person name="Gonzalez-Halphen D."/>
            <person name="Hallmann A."/>
            <person name="Hanikenne M."/>
            <person name="Hippler M."/>
            <person name="Inwood W."/>
            <person name="Jabbari K."/>
            <person name="Kalanon M."/>
            <person name="Kuras R."/>
            <person name="Lefebvre P.A."/>
            <person name="Lemaire S.D."/>
            <person name="Lobanov A.V."/>
            <person name="Lohr M."/>
            <person name="Manuell A."/>
            <person name="Meier I."/>
            <person name="Mets L."/>
            <person name="Mittag M."/>
            <person name="Mittelmeier T."/>
            <person name="Moroney J.V."/>
            <person name="Moseley J."/>
            <person name="Napoli C."/>
            <person name="Nedelcu A.M."/>
            <person name="Niyogi K."/>
            <person name="Novoselov S.V."/>
            <person name="Paulsen I.T."/>
            <person name="Pazour G."/>
            <person name="Purton S."/>
            <person name="Ral J.P."/>
            <person name="Riano-Pachon D.M."/>
            <person name="Riekhof W."/>
            <person name="Rymarquis L."/>
            <person name="Schroda M."/>
            <person name="Stern D."/>
            <person name="Umen J."/>
            <person name="Willows R."/>
            <person name="Wilson N."/>
            <person name="Zimmer S.L."/>
            <person name="Allmer J."/>
            <person name="Balk J."/>
            <person name="Bisova K."/>
            <person name="Chen C.J."/>
            <person name="Elias M."/>
            <person name="Gendler K."/>
            <person name="Hauser C."/>
            <person name="Lamb M.R."/>
            <person name="Ledford H."/>
            <person name="Long J.C."/>
            <person name="Minagawa J."/>
            <person name="Page M.D."/>
            <person name="Pan J."/>
            <person name="Pootakham W."/>
            <person name="Roje S."/>
            <person name="Rose A."/>
            <person name="Stahlberg E."/>
            <person name="Terauchi A.M."/>
            <person name="Yang P."/>
            <person name="Ball S."/>
            <person name="Bowler C."/>
            <person name="Dieckmann C.L."/>
            <person name="Gladyshev V.N."/>
            <person name="Green P."/>
            <person name="Jorgensen R."/>
            <person name="Mayfield S."/>
            <person name="Mueller-Roeber B."/>
            <person name="Rajamani S."/>
            <person name="Sayre R.T."/>
            <person name="Brokstein P."/>
            <person name="Dubchak I."/>
            <person name="Goodstein D."/>
            <person name="Hornick L."/>
            <person name="Huang Y.W."/>
            <person name="Jhaveri J."/>
            <person name="Luo Y."/>
            <person name="Martinez D."/>
            <person name="Ngau W.C."/>
            <person name="Otillar B."/>
            <person name="Poliakov A."/>
            <person name="Porter A."/>
            <person name="Szajkowski L."/>
            <person name="Werner G."/>
            <person name="Zhou K."/>
            <person name="Grigoriev I.V."/>
            <person name="Rokhsar D.S."/>
            <person name="Grossman A.R."/>
        </authorList>
    </citation>
    <scope>NUCLEOTIDE SEQUENCE [LARGE SCALE GENOMIC DNA]</scope>
    <source>
        <strain evidence="4">CC-503</strain>
    </source>
</reference>
<dbReference type="Gene3D" id="3.80.10.10">
    <property type="entry name" value="Ribonuclease Inhibitor"/>
    <property type="match status" value="1"/>
</dbReference>
<feature type="compositionally biased region" description="Low complexity" evidence="2">
    <location>
        <begin position="541"/>
        <end position="550"/>
    </location>
</feature>
<organism evidence="3 4">
    <name type="scientific">Chlamydomonas reinhardtii</name>
    <name type="common">Chlamydomonas smithii</name>
    <dbReference type="NCBI Taxonomy" id="3055"/>
    <lineage>
        <taxon>Eukaryota</taxon>
        <taxon>Viridiplantae</taxon>
        <taxon>Chlorophyta</taxon>
        <taxon>core chlorophytes</taxon>
        <taxon>Chlorophyceae</taxon>
        <taxon>CS clade</taxon>
        <taxon>Chlamydomonadales</taxon>
        <taxon>Chlamydomonadaceae</taxon>
        <taxon>Chlamydomonas</taxon>
    </lineage>
</organism>
<accession>A0A2K3CRV1</accession>
<proteinExistence type="predicted"/>
<dbReference type="Proteomes" id="UP000006906">
    <property type="component" value="Chromosome 17"/>
</dbReference>
<dbReference type="PaxDb" id="3055-EDO97799"/>
<protein>
    <recommendedName>
        <fullName evidence="5">F-box domain-containing protein</fullName>
    </recommendedName>
</protein>
<dbReference type="EMBL" id="CM008978">
    <property type="protein sequence ID" value="PNW71009.1"/>
    <property type="molecule type" value="Genomic_DNA"/>
</dbReference>
<dbReference type="RefSeq" id="XP_042915134.1">
    <property type="nucleotide sequence ID" value="XM_043072675.1"/>
</dbReference>
<dbReference type="PANTHER" id="PTHR16134">
    <property type="entry name" value="F-BOX/TPR REPEAT PROTEIN POF3"/>
    <property type="match status" value="1"/>
</dbReference>
<dbReference type="ExpressionAtlas" id="A0A2K3CRV1">
    <property type="expression patterns" value="baseline"/>
</dbReference>
<dbReference type="InParanoid" id="A0A2K3CRV1"/>
<dbReference type="InterPro" id="IPR032675">
    <property type="entry name" value="LRR_dom_sf"/>
</dbReference>
<evidence type="ECO:0000313" key="3">
    <source>
        <dbReference type="EMBL" id="PNW71009.1"/>
    </source>
</evidence>
<evidence type="ECO:0000256" key="1">
    <source>
        <dbReference type="ARBA" id="ARBA00004430"/>
    </source>
</evidence>
<gene>
    <name evidence="3" type="ORF">CHLRE_17g742600v5</name>
</gene>
<dbReference type="OMA" id="SCGCWCY"/>
<evidence type="ECO:0008006" key="5">
    <source>
        <dbReference type="Google" id="ProtNLM"/>
    </source>
</evidence>
<dbReference type="KEGG" id="cre:CHLRE_17g742600v5"/>
<dbReference type="GeneID" id="5726678"/>
<dbReference type="Gramene" id="PNW71009">
    <property type="protein sequence ID" value="PNW71009"/>
    <property type="gene ID" value="CHLRE_17g742600v5"/>
</dbReference>
<dbReference type="PANTHER" id="PTHR16134:SF119">
    <property type="entry name" value="AT02038P-RELATED"/>
    <property type="match status" value="1"/>
</dbReference>
<dbReference type="SUPFAM" id="SSF81383">
    <property type="entry name" value="F-box domain"/>
    <property type="match status" value="1"/>
</dbReference>
<sequence>MEIDGPNSLAGLHLDRRPHQRGLDGDSSWIDWANRLPEGLLLNVGRHLDCQALSSARAVCSSWRHAFSLHVHKAQLDVGKQRAQQARAFLRAFLRAFPATNELVLDVSFRRTAREKIQASLDEHFKALHDLGLRALQLNLDLNSFNERKIKLPDVAALATWPELTRLTLQESGWRSQQLRVDASSVFGALQHLQELTVVCKYSGTVKARWLRPPSHAEQLVARMPKWPPGAGPGGAAAGAAPPLTGWPGFSAGVQLAAGAPAAAAGGLGGDGDGDVVRDDSPMEDTTQGGGGQLAAGGLQAQPPQQQMMRPVVTQHLRCQMTQNQSMASELQKAMRRMTPALQAHVSALTFEIVEETYAEPARGSTPLDLSALPGLKSLTVLSGAEDALANSKLDVVGAPVLESLVLFDVSCGCWCYNKPGHGIPPRLLSSPAPCLRSLTVVGFVVHQCTNLHALSLLTCLEELRLEQPDPDSMAAVTGEVLLTWLPPSLRVLKLHSVVLPPCGLDTAAASSPASGAAGRAGPAVAADSSSDFGGGGRGSSGLLAGAAPVPFAPPGPRGTSSRSRSRAAAAAGLLPGSSPMPHPLAAAAAAAASGGSAGVGNGGPHSSLSAGAMAELLYGVAPTAPLPHLRELYLSKCKVPTLGVLGVCPQLTSLGVLNCLSCSGALPVAAALPGLRQLAIIHTLSTEQELGPSAMGGPVGSGLPGMASVFPGGAAGGGREPIGTAASAAMAPGAALLGKAGGLPAGLGGAGMSGNGAGPAGAAGHGSTAVHVPGLPLPPVVWGSDEQVAAIAACTGVTQLELILPRGSAGSAAVGSLAAMPRLRQLDVSLPCGLSEGMMGLAKLGRGGRLQRLTLWVDSRTCVNRNRSRQLQAIQRSLQAHMPDTLVEWAGAESRHSSWTGLEARVFSPH</sequence>
<name>A0A2K3CRV1_CHLRE</name>
<evidence type="ECO:0000313" key="4">
    <source>
        <dbReference type="Proteomes" id="UP000006906"/>
    </source>
</evidence>
<feature type="region of interest" description="Disordered" evidence="2">
    <location>
        <begin position="264"/>
        <end position="298"/>
    </location>
</feature>